<dbReference type="SUPFAM" id="SSF103515">
    <property type="entry name" value="Autotransporter"/>
    <property type="match status" value="1"/>
</dbReference>
<dbReference type="AlphaFoldDB" id="A0A7X5U8Z4"/>
<dbReference type="Pfam" id="PF17963">
    <property type="entry name" value="Big_9"/>
    <property type="match status" value="1"/>
</dbReference>
<dbReference type="Gene3D" id="2.60.40.3440">
    <property type="match status" value="1"/>
</dbReference>
<evidence type="ECO:0000256" key="2">
    <source>
        <dbReference type="SAM" id="SignalP"/>
    </source>
</evidence>
<dbReference type="Gene3D" id="2.40.128.130">
    <property type="entry name" value="Autotransporter beta-domain"/>
    <property type="match status" value="1"/>
</dbReference>
<dbReference type="InterPro" id="IPR005546">
    <property type="entry name" value="Autotransporte_beta"/>
</dbReference>
<evidence type="ECO:0000256" key="1">
    <source>
        <dbReference type="SAM" id="MobiDB-lite"/>
    </source>
</evidence>
<gene>
    <name evidence="4" type="ORF">HBF25_06700</name>
</gene>
<dbReference type="SUPFAM" id="SSF81296">
    <property type="entry name" value="E set domains"/>
    <property type="match status" value="1"/>
</dbReference>
<keyword evidence="2" id="KW-0732">Signal</keyword>
<dbReference type="InterPro" id="IPR036709">
    <property type="entry name" value="Autotransporte_beta_dom_sf"/>
</dbReference>
<sequence>MDMEFIKPLRSRRTGMRARIPGALLALFIVASSQPAFASQACGLINGLSGEVAPGQTIVLNPSQNAKFVILDDIELHAESVDGGAHADFIMLNGTPINFLLGVVEGHPASKRGVFSKGDEFIAPAGSIQVSASAQNAGKISYSVACESPPVTLNSISPSVGAAGTDVVIQGQGSLQDTTAVHFGDQLAAFTINSDRQLTVRVPAGKGTVPVVVTTSGGGDSRPLQFTYGNVPTGQPFPVSTTVDSPVTIQPPTDAQGTWDSILVGSSPSHGQVRVDGRSLIYTPAPGFVGVDTFTYQLSNAFGMSPASAVNVTVTRAGGAAGNSRTVTVAPGVPVNVDLSTMSPGGSTAASLVGMSPANAGQVSLSAQGLLRFTSTADFRGLVQFSALLSGSGGASTPVNVLVLVSSEPDPSKNASVLGLVNAQAEQARRFAQGQIDTIGGRLETLHDRSEVPTFSNNVSLTVNGRPFSMQRAGSAGEQGLERTGKGAASSVAGSGERSGDPVDVASEHGLRAWIGGQASFGSFQSYRRAAGFDSDTISLTAGMDTRIGDHALAGVAFGYSHDNADVGNDGTRSVAKGYSAALYASVQPAEHSYVDLVLGGGGLSFDSRRKDADSEQRLTGRRTGHQWFGSLTAGLQYKTGHWLWSPYGRASWSMSSLNGFAEEGTVTGALAYGNQTVRSTVAAIGVRASGDFATSWGSVAPRARLEAGHDFQGTSRTTVGYAFIPSAGEWSVLGNQYSSSGTRVQMGLGLDLRWTNGWLLGTEYSYLTMPRAHDQMLRFSLNKSF</sequence>
<reference evidence="4 5" key="1">
    <citation type="submission" date="2020-03" db="EMBL/GenBank/DDBJ databases">
        <authorList>
            <person name="Lai Q."/>
        </authorList>
    </citation>
    <scope>NUCLEOTIDE SEQUENCE [LARGE SCALE GENOMIC DNA]</scope>
    <source>
        <strain evidence="4 5">CCUG 25036</strain>
    </source>
</reference>
<dbReference type="PROSITE" id="PS51208">
    <property type="entry name" value="AUTOTRANSPORTER"/>
    <property type="match status" value="1"/>
</dbReference>
<protein>
    <submittedName>
        <fullName evidence="4">Autotransporter domain-containing protein</fullName>
    </submittedName>
</protein>
<proteinExistence type="predicted"/>
<dbReference type="InterPro" id="IPR014756">
    <property type="entry name" value="Ig_E-set"/>
</dbReference>
<feature type="domain" description="Autotransporter" evidence="3">
    <location>
        <begin position="506"/>
        <end position="786"/>
    </location>
</feature>
<dbReference type="Gene3D" id="2.60.40.10">
    <property type="entry name" value="Immunoglobulins"/>
    <property type="match status" value="1"/>
</dbReference>
<dbReference type="EMBL" id="JAARLZ010000003">
    <property type="protein sequence ID" value="NII06073.1"/>
    <property type="molecule type" value="Genomic_DNA"/>
</dbReference>
<dbReference type="RefSeq" id="WP_166947168.1">
    <property type="nucleotide sequence ID" value="NZ_JAARLZ010000003.1"/>
</dbReference>
<feature type="signal peptide" evidence="2">
    <location>
        <begin position="1"/>
        <end position="38"/>
    </location>
</feature>
<dbReference type="Pfam" id="PF03797">
    <property type="entry name" value="Autotransporter"/>
    <property type="match status" value="1"/>
</dbReference>
<dbReference type="Pfam" id="PF01833">
    <property type="entry name" value="TIG"/>
    <property type="match status" value="1"/>
</dbReference>
<feature type="compositionally biased region" description="Low complexity" evidence="1">
    <location>
        <begin position="486"/>
        <end position="496"/>
    </location>
</feature>
<dbReference type="InterPro" id="IPR013783">
    <property type="entry name" value="Ig-like_fold"/>
</dbReference>
<accession>A0A7X5U8Z4</accession>
<dbReference type="Proteomes" id="UP000490980">
    <property type="component" value="Unassembled WGS sequence"/>
</dbReference>
<organism evidence="4 5">
    <name type="scientific">Luteibacter anthropi</name>
    <dbReference type="NCBI Taxonomy" id="564369"/>
    <lineage>
        <taxon>Bacteria</taxon>
        <taxon>Pseudomonadati</taxon>
        <taxon>Pseudomonadota</taxon>
        <taxon>Gammaproteobacteria</taxon>
        <taxon>Lysobacterales</taxon>
        <taxon>Rhodanobacteraceae</taxon>
        <taxon>Luteibacter</taxon>
    </lineage>
</organism>
<dbReference type="InterPro" id="IPR002909">
    <property type="entry name" value="IPT_dom"/>
</dbReference>
<feature type="region of interest" description="Disordered" evidence="1">
    <location>
        <begin position="469"/>
        <end position="504"/>
    </location>
</feature>
<evidence type="ECO:0000313" key="5">
    <source>
        <dbReference type="Proteomes" id="UP000490980"/>
    </source>
</evidence>
<evidence type="ECO:0000313" key="4">
    <source>
        <dbReference type="EMBL" id="NII06073.1"/>
    </source>
</evidence>
<feature type="chain" id="PRO_5031283242" evidence="2">
    <location>
        <begin position="39"/>
        <end position="786"/>
    </location>
</feature>
<dbReference type="SMART" id="SM00869">
    <property type="entry name" value="Autotransporter"/>
    <property type="match status" value="1"/>
</dbReference>
<name>A0A7X5U8Z4_9GAMM</name>
<keyword evidence="5" id="KW-1185">Reference proteome</keyword>
<comment type="caution">
    <text evidence="4">The sequence shown here is derived from an EMBL/GenBank/DDBJ whole genome shotgun (WGS) entry which is preliminary data.</text>
</comment>
<evidence type="ECO:0000259" key="3">
    <source>
        <dbReference type="PROSITE" id="PS51208"/>
    </source>
</evidence>